<dbReference type="GO" id="GO:0030313">
    <property type="term" value="C:cell envelope"/>
    <property type="evidence" value="ECO:0007669"/>
    <property type="project" value="UniProtKB-SubCell"/>
</dbReference>
<evidence type="ECO:0000313" key="7">
    <source>
        <dbReference type="Proteomes" id="UP001275867"/>
    </source>
</evidence>
<comment type="subcellular location">
    <subcellularLocation>
        <location evidence="1">Cell envelope</location>
    </subcellularLocation>
</comment>
<dbReference type="GO" id="GO:0007155">
    <property type="term" value="P:cell adhesion"/>
    <property type="evidence" value="ECO:0007669"/>
    <property type="project" value="InterPro"/>
</dbReference>
<evidence type="ECO:0000256" key="1">
    <source>
        <dbReference type="ARBA" id="ARBA00004196"/>
    </source>
</evidence>
<dbReference type="InterPro" id="IPR050492">
    <property type="entry name" value="Bact_metal-bind_prot9"/>
</dbReference>
<proteinExistence type="inferred from homology"/>
<dbReference type="Pfam" id="PF01297">
    <property type="entry name" value="ZnuA"/>
    <property type="match status" value="1"/>
</dbReference>
<keyword evidence="2 5" id="KW-0813">Transport</keyword>
<reference evidence="6" key="1">
    <citation type="submission" date="2019-10" db="EMBL/GenBank/DDBJ databases">
        <title>Malate fermentation in French cider.</title>
        <authorList>
            <person name="Cousin F.J."/>
            <person name="Medina Fernandez S."/>
            <person name="Misery B."/>
            <person name="Laplace J.-M."/>
            <person name="Cretenet M."/>
        </authorList>
    </citation>
    <scope>NUCLEOTIDE SEQUENCE</scope>
    <source>
        <strain evidence="6">UCMA15901</strain>
    </source>
</reference>
<dbReference type="SUPFAM" id="SSF53807">
    <property type="entry name" value="Helical backbone' metal receptor"/>
    <property type="match status" value="1"/>
</dbReference>
<evidence type="ECO:0000313" key="6">
    <source>
        <dbReference type="EMBL" id="MDV7694218.1"/>
    </source>
</evidence>
<organism evidence="6 7">
    <name type="scientific">Pediococcus parvulus</name>
    <dbReference type="NCBI Taxonomy" id="54062"/>
    <lineage>
        <taxon>Bacteria</taxon>
        <taxon>Bacillati</taxon>
        <taxon>Bacillota</taxon>
        <taxon>Bacilli</taxon>
        <taxon>Lactobacillales</taxon>
        <taxon>Lactobacillaceae</taxon>
        <taxon>Pediococcus</taxon>
    </lineage>
</organism>
<dbReference type="AlphaFoldDB" id="A0AAP5TAJ6"/>
<evidence type="ECO:0000256" key="3">
    <source>
        <dbReference type="ARBA" id="ARBA00022723"/>
    </source>
</evidence>
<dbReference type="InterPro" id="IPR006127">
    <property type="entry name" value="ZnuA-like"/>
</dbReference>
<keyword evidence="3" id="KW-0479">Metal-binding</keyword>
<dbReference type="GO" id="GO:0046872">
    <property type="term" value="F:metal ion binding"/>
    <property type="evidence" value="ECO:0007669"/>
    <property type="project" value="UniProtKB-KW"/>
</dbReference>
<dbReference type="GO" id="GO:0030001">
    <property type="term" value="P:metal ion transport"/>
    <property type="evidence" value="ECO:0007669"/>
    <property type="project" value="InterPro"/>
</dbReference>
<keyword evidence="4" id="KW-0732">Signal</keyword>
<dbReference type="InterPro" id="IPR006128">
    <property type="entry name" value="Lipoprotein_PsaA-like"/>
</dbReference>
<dbReference type="Gene3D" id="3.40.50.1980">
    <property type="entry name" value="Nitrogenase molybdenum iron protein domain"/>
    <property type="match status" value="2"/>
</dbReference>
<evidence type="ECO:0000256" key="2">
    <source>
        <dbReference type="ARBA" id="ARBA00022448"/>
    </source>
</evidence>
<protein>
    <submittedName>
        <fullName evidence="6">Metal ABC transporter substrate-binding protein</fullName>
    </submittedName>
</protein>
<evidence type="ECO:0000256" key="5">
    <source>
        <dbReference type="RuleBase" id="RU003512"/>
    </source>
</evidence>
<dbReference type="PANTHER" id="PTHR42953">
    <property type="entry name" value="HIGH-AFFINITY ZINC UPTAKE SYSTEM PROTEIN ZNUA-RELATED"/>
    <property type="match status" value="1"/>
</dbReference>
<evidence type="ECO:0000256" key="4">
    <source>
        <dbReference type="ARBA" id="ARBA00022729"/>
    </source>
</evidence>
<dbReference type="EMBL" id="WERX01000012">
    <property type="protein sequence ID" value="MDV7694218.1"/>
    <property type="molecule type" value="Genomic_DNA"/>
</dbReference>
<comment type="caution">
    <text evidence="6">The sequence shown here is derived from an EMBL/GenBank/DDBJ whole genome shotgun (WGS) entry which is preliminary data.</text>
</comment>
<dbReference type="PANTHER" id="PTHR42953:SF1">
    <property type="entry name" value="METAL-BINDING PROTEIN HI_0362-RELATED"/>
    <property type="match status" value="1"/>
</dbReference>
<gene>
    <name evidence="6" type="ORF">GA842_04810</name>
</gene>
<dbReference type="Proteomes" id="UP001275867">
    <property type="component" value="Unassembled WGS sequence"/>
</dbReference>
<dbReference type="PROSITE" id="PS51257">
    <property type="entry name" value="PROKAR_LIPOPROTEIN"/>
    <property type="match status" value="1"/>
</dbReference>
<name>A0AAP5TAJ6_9LACO</name>
<comment type="similarity">
    <text evidence="5">Belongs to the bacterial solute-binding protein 9 family.</text>
</comment>
<dbReference type="PRINTS" id="PR00690">
    <property type="entry name" value="ADHESNFAMILY"/>
</dbReference>
<sequence length="301" mass="33928">MLKHKWLYVLAVLTGMCLLVLGGCAPSKNKSNKLHIVTSLNFYGETAKAVVGKYGTVDEIINGPNVDPHDFEPTTNTAKSVAKADVIVYNGLGYDSWMQRLIESDSESGATKINVGGTVMGKKLTDNPHVWYNHQTMPKLAQKLAKVFCEKRSETSQTFEKNAARYIKSLNRIDKQIAQLKKNRLKSRVDVSEPVFDYVLAKLGYKVNNSHFALAVENGSDPTTQDIRQMQNDIKKHKIAFFVNNPQASDPIVKNMVKLAYKHHVPVLNITETQPSGKTYLDWMTEQYDQVAKIQKKERLQ</sequence>
<accession>A0AAP5TAJ6</accession>